<evidence type="ECO:0000313" key="6">
    <source>
        <dbReference type="EMBL" id="SDH95151.1"/>
    </source>
</evidence>
<feature type="coiled-coil region" evidence="2">
    <location>
        <begin position="157"/>
        <end position="254"/>
    </location>
</feature>
<evidence type="ECO:0000256" key="1">
    <source>
        <dbReference type="ARBA" id="ARBA00022729"/>
    </source>
</evidence>
<evidence type="ECO:0000259" key="4">
    <source>
        <dbReference type="Pfam" id="PF01551"/>
    </source>
</evidence>
<dbReference type="InterPro" id="IPR016047">
    <property type="entry name" value="M23ase_b-sheet_dom"/>
</dbReference>
<dbReference type="GO" id="GO:0004222">
    <property type="term" value="F:metalloendopeptidase activity"/>
    <property type="evidence" value="ECO:0007669"/>
    <property type="project" value="TreeGrafter"/>
</dbReference>
<keyword evidence="6" id="KW-0378">Hydrolase</keyword>
<keyword evidence="1 3" id="KW-0732">Signal</keyword>
<dbReference type="FunFam" id="2.70.70.10:FF:000006">
    <property type="entry name" value="M23 family peptidase"/>
    <property type="match status" value="1"/>
</dbReference>
<dbReference type="InterPro" id="IPR057309">
    <property type="entry name" value="PcsB_CC"/>
</dbReference>
<accession>A0A1G8GLG7</accession>
<evidence type="ECO:0000256" key="3">
    <source>
        <dbReference type="SAM" id="SignalP"/>
    </source>
</evidence>
<keyword evidence="2" id="KW-0175">Coiled coil</keyword>
<dbReference type="EMBL" id="FNDX01000002">
    <property type="protein sequence ID" value="SDH95151.1"/>
    <property type="molecule type" value="Genomic_DNA"/>
</dbReference>
<proteinExistence type="predicted"/>
<dbReference type="PANTHER" id="PTHR21666">
    <property type="entry name" value="PEPTIDASE-RELATED"/>
    <property type="match status" value="1"/>
</dbReference>
<dbReference type="Proteomes" id="UP000199050">
    <property type="component" value="Unassembled WGS sequence"/>
</dbReference>
<dbReference type="CDD" id="cd12797">
    <property type="entry name" value="M23_peptidase"/>
    <property type="match status" value="1"/>
</dbReference>
<dbReference type="RefSeq" id="WP_090711811.1">
    <property type="nucleotide sequence ID" value="NZ_CBCSKY010000013.1"/>
</dbReference>
<evidence type="ECO:0000256" key="2">
    <source>
        <dbReference type="SAM" id="Coils"/>
    </source>
</evidence>
<reference evidence="7" key="1">
    <citation type="submission" date="2016-10" db="EMBL/GenBank/DDBJ databases">
        <authorList>
            <person name="Varghese N."/>
            <person name="Submissions S."/>
        </authorList>
    </citation>
    <scope>NUCLEOTIDE SEQUENCE [LARGE SCALE GENOMIC DNA]</scope>
    <source>
        <strain evidence="7">CGMCC 1.11012</strain>
    </source>
</reference>
<dbReference type="PANTHER" id="PTHR21666:SF289">
    <property type="entry name" value="L-ALA--D-GLU ENDOPEPTIDASE"/>
    <property type="match status" value="1"/>
</dbReference>
<dbReference type="Gene3D" id="6.10.250.3150">
    <property type="match status" value="1"/>
</dbReference>
<dbReference type="InterPro" id="IPR050570">
    <property type="entry name" value="Cell_wall_metabolism_enzyme"/>
</dbReference>
<feature type="domain" description="M23ase beta-sheet core" evidence="4">
    <location>
        <begin position="300"/>
        <end position="396"/>
    </location>
</feature>
<evidence type="ECO:0000313" key="7">
    <source>
        <dbReference type="Proteomes" id="UP000199050"/>
    </source>
</evidence>
<feature type="signal peptide" evidence="3">
    <location>
        <begin position="1"/>
        <end position="22"/>
    </location>
</feature>
<sequence>MKKRFVAIHLAFWVTLVIPAGANAKTAGQIDQELNQLQQLENSTKQQQRKAEQDKSQAQHYLNKNQNYLQQVLSDINNIGTELTQISAEIEETEVSLEEITERLKLTEERIENRQGWITNRLQLTYMNGPFSYWEVLLSSSSFGNFIERVNVMQSILEQDRMLLDEQRQDQATLEQQQQQLNENYADVRALYADAEAQKKVLEQKEQEKLKLISLYNADIIESEEISEEQEAQLLEIATKKAALEKEKNKLRAAQIYSNSRPGANTVSSNGGTMAVPVAGARITSTFGSRVHPITKQVKQHNGVDMAAAEGTTIKAAEDGIVIVADWWGGYGNTVIVDHGNNMWTLYPHIRNNGIKVQKGQAVKRGQKIAEVGSTGNSTGPHLHFEIRVNGKAVNPMPYL</sequence>
<feature type="domain" description="Peptidoglycan hydrolase PcsB coiled-coil" evidence="5">
    <location>
        <begin position="107"/>
        <end position="177"/>
    </location>
</feature>
<feature type="chain" id="PRO_5039295460" evidence="3">
    <location>
        <begin position="23"/>
        <end position="400"/>
    </location>
</feature>
<name>A0A1G8GLG7_9BACL</name>
<evidence type="ECO:0000259" key="5">
    <source>
        <dbReference type="Pfam" id="PF24568"/>
    </source>
</evidence>
<dbReference type="Pfam" id="PF24568">
    <property type="entry name" value="CC_PcsB"/>
    <property type="match status" value="1"/>
</dbReference>
<protein>
    <submittedName>
        <fullName evidence="6">Murein DD-endopeptidase MepM and murein hydrolase activator NlpD, contain LysM domain</fullName>
    </submittedName>
</protein>
<dbReference type="InterPro" id="IPR011055">
    <property type="entry name" value="Dup_hybrid_motif"/>
</dbReference>
<feature type="coiled-coil region" evidence="2">
    <location>
        <begin position="83"/>
        <end position="110"/>
    </location>
</feature>
<feature type="coiled-coil region" evidence="2">
    <location>
        <begin position="23"/>
        <end position="57"/>
    </location>
</feature>
<dbReference type="STRING" id="1174501.SAMN05216192_102130"/>
<gene>
    <name evidence="6" type="ORF">SAMN05216192_102130</name>
</gene>
<dbReference type="AlphaFoldDB" id="A0A1G8GLG7"/>
<dbReference type="OrthoDB" id="9805799at2"/>
<organism evidence="6 7">
    <name type="scientific">Paenibacillus typhae</name>
    <dbReference type="NCBI Taxonomy" id="1174501"/>
    <lineage>
        <taxon>Bacteria</taxon>
        <taxon>Bacillati</taxon>
        <taxon>Bacillota</taxon>
        <taxon>Bacilli</taxon>
        <taxon>Bacillales</taxon>
        <taxon>Paenibacillaceae</taxon>
        <taxon>Paenibacillus</taxon>
    </lineage>
</organism>
<dbReference type="Pfam" id="PF01551">
    <property type="entry name" value="Peptidase_M23"/>
    <property type="match status" value="1"/>
</dbReference>
<keyword evidence="7" id="KW-1185">Reference proteome</keyword>
<dbReference type="SUPFAM" id="SSF51261">
    <property type="entry name" value="Duplicated hybrid motif"/>
    <property type="match status" value="1"/>
</dbReference>
<dbReference type="Gene3D" id="2.70.70.10">
    <property type="entry name" value="Glucose Permease (Domain IIA)"/>
    <property type="match status" value="1"/>
</dbReference>